<dbReference type="AlphaFoldDB" id="A0A0A9GA67"/>
<protein>
    <submittedName>
        <fullName evidence="1">Uncharacterized protein</fullName>
    </submittedName>
</protein>
<reference evidence="1" key="2">
    <citation type="journal article" date="2015" name="Data Brief">
        <title>Shoot transcriptome of the giant reed, Arundo donax.</title>
        <authorList>
            <person name="Barrero R.A."/>
            <person name="Guerrero F.D."/>
            <person name="Moolhuijzen P."/>
            <person name="Goolsby J.A."/>
            <person name="Tidwell J."/>
            <person name="Bellgard S.E."/>
            <person name="Bellgard M.I."/>
        </authorList>
    </citation>
    <scope>NUCLEOTIDE SEQUENCE</scope>
    <source>
        <tissue evidence="1">Shoot tissue taken approximately 20 cm above the soil surface</tissue>
    </source>
</reference>
<name>A0A0A9GA67_ARUDO</name>
<proteinExistence type="predicted"/>
<sequence>MLIFLDGGSSTFVLSGNTRQNRQIRGPNKMYLLDMISFNTEINTCIN</sequence>
<reference evidence="1" key="1">
    <citation type="submission" date="2014-09" db="EMBL/GenBank/DDBJ databases">
        <authorList>
            <person name="Magalhaes I.L.F."/>
            <person name="Oliveira U."/>
            <person name="Santos F.R."/>
            <person name="Vidigal T.H.D.A."/>
            <person name="Brescovit A.D."/>
            <person name="Santos A.J."/>
        </authorList>
    </citation>
    <scope>NUCLEOTIDE SEQUENCE</scope>
    <source>
        <tissue evidence="1">Shoot tissue taken approximately 20 cm above the soil surface</tissue>
    </source>
</reference>
<organism evidence="1">
    <name type="scientific">Arundo donax</name>
    <name type="common">Giant reed</name>
    <name type="synonym">Donax arundinaceus</name>
    <dbReference type="NCBI Taxonomy" id="35708"/>
    <lineage>
        <taxon>Eukaryota</taxon>
        <taxon>Viridiplantae</taxon>
        <taxon>Streptophyta</taxon>
        <taxon>Embryophyta</taxon>
        <taxon>Tracheophyta</taxon>
        <taxon>Spermatophyta</taxon>
        <taxon>Magnoliopsida</taxon>
        <taxon>Liliopsida</taxon>
        <taxon>Poales</taxon>
        <taxon>Poaceae</taxon>
        <taxon>PACMAD clade</taxon>
        <taxon>Arundinoideae</taxon>
        <taxon>Arundineae</taxon>
        <taxon>Arundo</taxon>
    </lineage>
</organism>
<evidence type="ECO:0000313" key="1">
    <source>
        <dbReference type="EMBL" id="JAE21377.1"/>
    </source>
</evidence>
<dbReference type="EMBL" id="GBRH01176519">
    <property type="protein sequence ID" value="JAE21377.1"/>
    <property type="molecule type" value="Transcribed_RNA"/>
</dbReference>
<accession>A0A0A9GA67</accession>